<proteinExistence type="predicted"/>
<keyword evidence="2" id="KW-1185">Reference proteome</keyword>
<gene>
    <name evidence="1" type="ORF">I5L79_21615</name>
</gene>
<evidence type="ECO:0000313" key="1">
    <source>
        <dbReference type="EMBL" id="MBG8556158.1"/>
    </source>
</evidence>
<dbReference type="EMBL" id="JADWYK010000021">
    <property type="protein sequence ID" value="MBG8556158.1"/>
    <property type="molecule type" value="Genomic_DNA"/>
</dbReference>
<comment type="caution">
    <text evidence="1">The sequence shown here is derived from an EMBL/GenBank/DDBJ whole genome shotgun (WGS) entry which is preliminary data.</text>
</comment>
<organism evidence="1 2">
    <name type="scientific">Hymenobacter guriensis</name>
    <dbReference type="NCBI Taxonomy" id="2793065"/>
    <lineage>
        <taxon>Bacteria</taxon>
        <taxon>Pseudomonadati</taxon>
        <taxon>Bacteroidota</taxon>
        <taxon>Cytophagia</taxon>
        <taxon>Cytophagales</taxon>
        <taxon>Hymenobacteraceae</taxon>
        <taxon>Hymenobacter</taxon>
    </lineage>
</organism>
<dbReference type="Proteomes" id="UP000601099">
    <property type="component" value="Unassembled WGS sequence"/>
</dbReference>
<sequence>MLECLDLLEEQEGTYAGPLAEINDVLLQMMLPAIYRPDAEHNAERLLARGFEDACLELKTHYHVQNPKALSLYDFVHHLDYFERAKGSKQAI</sequence>
<reference evidence="1 2" key="1">
    <citation type="submission" date="2020-11" db="EMBL/GenBank/DDBJ databases">
        <title>Hymenobacter sp.</title>
        <authorList>
            <person name="Kim M.K."/>
        </authorList>
    </citation>
    <scope>NUCLEOTIDE SEQUENCE [LARGE SCALE GENOMIC DNA]</scope>
    <source>
        <strain evidence="1 2">BT594</strain>
    </source>
</reference>
<evidence type="ECO:0000313" key="2">
    <source>
        <dbReference type="Proteomes" id="UP000601099"/>
    </source>
</evidence>
<name>A0ABS0L7N2_9BACT</name>
<protein>
    <submittedName>
        <fullName evidence="1">Uncharacterized protein</fullName>
    </submittedName>
</protein>
<dbReference type="RefSeq" id="WP_196957177.1">
    <property type="nucleotide sequence ID" value="NZ_JADWYK010000021.1"/>
</dbReference>
<accession>A0ABS0L7N2</accession>